<comment type="cofactor">
    <cofactor evidence="5">
        <name>FAD</name>
        <dbReference type="ChEBI" id="CHEBI:57692"/>
    </cofactor>
</comment>
<name>A0A8J4C7Y8_9CHLO</name>
<gene>
    <name evidence="6" type="ORF">Vretimale_17687</name>
</gene>
<dbReference type="InterPro" id="IPR036188">
    <property type="entry name" value="FAD/NAD-bd_sf"/>
</dbReference>
<dbReference type="EC" id="1.-.-.-" evidence="5"/>
<dbReference type="OrthoDB" id="66881at2759"/>
<accession>A0A8J4C7Y8</accession>
<dbReference type="AlphaFoldDB" id="A0A8J4C7Y8"/>
<keyword evidence="4 5" id="KW-0560">Oxidoreductase</keyword>
<evidence type="ECO:0000256" key="5">
    <source>
        <dbReference type="RuleBase" id="RU361177"/>
    </source>
</evidence>
<keyword evidence="5" id="KW-0503">Monooxygenase</keyword>
<reference evidence="6" key="1">
    <citation type="journal article" date="2021" name="Proc. Natl. Acad. Sci. U.S.A.">
        <title>Three genomes in the algal genus Volvox reveal the fate of a haploid sex-determining region after a transition to homothallism.</title>
        <authorList>
            <person name="Yamamoto K."/>
            <person name="Hamaji T."/>
            <person name="Kawai-Toyooka H."/>
            <person name="Matsuzaki R."/>
            <person name="Takahashi F."/>
            <person name="Nishimura Y."/>
            <person name="Kawachi M."/>
            <person name="Noguchi H."/>
            <person name="Minakuchi Y."/>
            <person name="Umen J.G."/>
            <person name="Toyoda A."/>
            <person name="Nozaki H."/>
        </authorList>
    </citation>
    <scope>NUCLEOTIDE SEQUENCE</scope>
    <source>
        <strain evidence="6">NIES-3785</strain>
    </source>
</reference>
<evidence type="ECO:0000256" key="4">
    <source>
        <dbReference type="ARBA" id="ARBA00023002"/>
    </source>
</evidence>
<evidence type="ECO:0000313" key="6">
    <source>
        <dbReference type="EMBL" id="GIM14812.1"/>
    </source>
</evidence>
<dbReference type="Gene3D" id="3.50.50.60">
    <property type="entry name" value="FAD/NAD(P)-binding domain"/>
    <property type="match status" value="4"/>
</dbReference>
<dbReference type="InterPro" id="IPR050346">
    <property type="entry name" value="FMO-like"/>
</dbReference>
<evidence type="ECO:0000256" key="2">
    <source>
        <dbReference type="ARBA" id="ARBA00022630"/>
    </source>
</evidence>
<dbReference type="GO" id="GO:0004499">
    <property type="term" value="F:N,N-dimethylaniline monooxygenase activity"/>
    <property type="evidence" value="ECO:0007669"/>
    <property type="project" value="InterPro"/>
</dbReference>
<comment type="caution">
    <text evidence="6">The sequence shown here is derived from an EMBL/GenBank/DDBJ whole genome shotgun (WGS) entry which is preliminary data.</text>
</comment>
<dbReference type="EMBL" id="BNCQ01000059">
    <property type="protein sequence ID" value="GIM14812.1"/>
    <property type="molecule type" value="Genomic_DNA"/>
</dbReference>
<sequence length="626" mass="67247">MVAAAGASHMRQRLASGLLRTQPGRGISFNVAVCSMSSHTTSGSARRFRRVAIIGAGAAGLAAARELRLEGHDVTVLEQSPYVGGVWRYDPRTESEDLLGINPDRSRVHSSMYEQLRTNLPRELMSFIDFPFDSAFLGPQYSSDPRRFCSHTEVLGYLNAFADFFDLRPLVRTHTRVLSVQLADEAAAAMASGAAGQAPSPAVQMTTATTTSSESLFGFVVTSERLGTHHHDAAAAKDSPGDSSAIGTGIGDGGGNLTAAPAAIQEEFYDAVVVCNGHYSEPRLPKVSGMLGESDGGAGGGQTPAANGSFPGQQMHSHNYRSAKEWQGKVVLVVGASNSGEDITRELSAAGARRVLLSAWSWKNDAWGTDAAPYGPGGNIYRYPMVSELHEDGSATFMDGRREGPIDAVIYCTGYRYSFPFLRGAAAEVARVEDNCVGPLWLHMLPPGPLAPGLSFVGLPWKVVPFPQFQLQSKLIARLLSGRVQLPSREKMKEDITAHFEAMRAQQLPKRYAHMQGQQQFAYNEMLAKLCGPDVVPLPWWRAELNRLTGMCKRDLPEDYRNIKLEMTSSDAADALAAASADISNQVEVLMGLQGVSTVANAAHGAEKAAKDSPSTDAGPRKSFNS</sequence>
<dbReference type="SUPFAM" id="SSF51905">
    <property type="entry name" value="FAD/NAD(P)-binding domain"/>
    <property type="match status" value="2"/>
</dbReference>
<proteinExistence type="inferred from homology"/>
<dbReference type="PANTHER" id="PTHR23023">
    <property type="entry name" value="DIMETHYLANILINE MONOOXYGENASE"/>
    <property type="match status" value="1"/>
</dbReference>
<dbReference type="Pfam" id="PF00743">
    <property type="entry name" value="FMO-like"/>
    <property type="match status" value="3"/>
</dbReference>
<organism evidence="6 7">
    <name type="scientific">Volvox reticuliferus</name>
    <dbReference type="NCBI Taxonomy" id="1737510"/>
    <lineage>
        <taxon>Eukaryota</taxon>
        <taxon>Viridiplantae</taxon>
        <taxon>Chlorophyta</taxon>
        <taxon>core chlorophytes</taxon>
        <taxon>Chlorophyceae</taxon>
        <taxon>CS clade</taxon>
        <taxon>Chlamydomonadales</taxon>
        <taxon>Volvocaceae</taxon>
        <taxon>Volvox</taxon>
    </lineage>
</organism>
<protein>
    <recommendedName>
        <fullName evidence="5">Flavin-containing monooxygenase</fullName>
        <ecNumber evidence="5">1.-.-.-</ecNumber>
    </recommendedName>
</protein>
<evidence type="ECO:0000256" key="1">
    <source>
        <dbReference type="ARBA" id="ARBA00009183"/>
    </source>
</evidence>
<evidence type="ECO:0000256" key="3">
    <source>
        <dbReference type="ARBA" id="ARBA00022827"/>
    </source>
</evidence>
<keyword evidence="3 5" id="KW-0274">FAD</keyword>
<dbReference type="InterPro" id="IPR020946">
    <property type="entry name" value="Flavin_mOase-like"/>
</dbReference>
<dbReference type="Proteomes" id="UP000722791">
    <property type="component" value="Unassembled WGS sequence"/>
</dbReference>
<dbReference type="GO" id="GO:0050661">
    <property type="term" value="F:NADP binding"/>
    <property type="evidence" value="ECO:0007669"/>
    <property type="project" value="InterPro"/>
</dbReference>
<evidence type="ECO:0000313" key="7">
    <source>
        <dbReference type="Proteomes" id="UP000722791"/>
    </source>
</evidence>
<dbReference type="PRINTS" id="PR00419">
    <property type="entry name" value="ADXRDTASE"/>
</dbReference>
<keyword evidence="2 5" id="KW-0285">Flavoprotein</keyword>
<comment type="similarity">
    <text evidence="1 5">Belongs to the FMO family.</text>
</comment>
<dbReference type="GO" id="GO:0050660">
    <property type="term" value="F:flavin adenine dinucleotide binding"/>
    <property type="evidence" value="ECO:0007669"/>
    <property type="project" value="InterPro"/>
</dbReference>